<gene>
    <name evidence="2" type="ORF">MNOR_LOCUS14503</name>
</gene>
<dbReference type="AlphaFoldDB" id="A0AAV2QRB8"/>
<organism evidence="2 3">
    <name type="scientific">Meganyctiphanes norvegica</name>
    <name type="common">Northern krill</name>
    <name type="synonym">Thysanopoda norvegica</name>
    <dbReference type="NCBI Taxonomy" id="48144"/>
    <lineage>
        <taxon>Eukaryota</taxon>
        <taxon>Metazoa</taxon>
        <taxon>Ecdysozoa</taxon>
        <taxon>Arthropoda</taxon>
        <taxon>Crustacea</taxon>
        <taxon>Multicrustacea</taxon>
        <taxon>Malacostraca</taxon>
        <taxon>Eumalacostraca</taxon>
        <taxon>Eucarida</taxon>
        <taxon>Euphausiacea</taxon>
        <taxon>Euphausiidae</taxon>
        <taxon>Meganyctiphanes</taxon>
    </lineage>
</organism>
<accession>A0AAV2QRB8</accession>
<dbReference type="EMBL" id="CAXKWB010008704">
    <property type="protein sequence ID" value="CAL4092035.1"/>
    <property type="molecule type" value="Genomic_DNA"/>
</dbReference>
<protein>
    <submittedName>
        <fullName evidence="2">Uncharacterized protein</fullName>
    </submittedName>
</protein>
<proteinExistence type="predicted"/>
<evidence type="ECO:0000313" key="2">
    <source>
        <dbReference type="EMBL" id="CAL4092035.1"/>
    </source>
</evidence>
<sequence>MTKLKKNKKPSGKRDCKRNSNKCKKKGGVCTSYKEDCPVLIGEDLCKGFSCRCCTSDIVECFEKKKCIKKNGICKESCEEEEEEIRKGCSGDGYKCCAPPTIIECKIKNKCKKQG</sequence>
<evidence type="ECO:0000256" key="1">
    <source>
        <dbReference type="SAM" id="MobiDB-lite"/>
    </source>
</evidence>
<feature type="compositionally biased region" description="Basic residues" evidence="1">
    <location>
        <begin position="1"/>
        <end position="11"/>
    </location>
</feature>
<name>A0AAV2QRB8_MEGNR</name>
<reference evidence="2 3" key="1">
    <citation type="submission" date="2024-05" db="EMBL/GenBank/DDBJ databases">
        <authorList>
            <person name="Wallberg A."/>
        </authorList>
    </citation>
    <scope>NUCLEOTIDE SEQUENCE [LARGE SCALE GENOMIC DNA]</scope>
</reference>
<dbReference type="Proteomes" id="UP001497623">
    <property type="component" value="Unassembled WGS sequence"/>
</dbReference>
<feature type="region of interest" description="Disordered" evidence="1">
    <location>
        <begin position="1"/>
        <end position="27"/>
    </location>
</feature>
<feature type="non-terminal residue" evidence="2">
    <location>
        <position position="115"/>
    </location>
</feature>
<keyword evidence="3" id="KW-1185">Reference proteome</keyword>
<evidence type="ECO:0000313" key="3">
    <source>
        <dbReference type="Proteomes" id="UP001497623"/>
    </source>
</evidence>
<comment type="caution">
    <text evidence="2">The sequence shown here is derived from an EMBL/GenBank/DDBJ whole genome shotgun (WGS) entry which is preliminary data.</text>
</comment>